<accession>A0A918SZ91</accession>
<reference evidence="2" key="2">
    <citation type="submission" date="2020-09" db="EMBL/GenBank/DDBJ databases">
        <authorList>
            <person name="Sun Q."/>
            <person name="Kim S."/>
        </authorList>
    </citation>
    <scope>NUCLEOTIDE SEQUENCE</scope>
    <source>
        <strain evidence="2">KCTC 23077</strain>
    </source>
</reference>
<protein>
    <submittedName>
        <fullName evidence="2">Uncharacterized protein</fullName>
    </submittedName>
</protein>
<gene>
    <name evidence="2" type="ORF">GCM10007067_15060</name>
</gene>
<dbReference type="EMBL" id="BMYD01000002">
    <property type="protein sequence ID" value="GHA78704.1"/>
    <property type="molecule type" value="Genomic_DNA"/>
</dbReference>
<evidence type="ECO:0000256" key="1">
    <source>
        <dbReference type="SAM" id="MobiDB-lite"/>
    </source>
</evidence>
<evidence type="ECO:0000313" key="2">
    <source>
        <dbReference type="EMBL" id="GHA78704.1"/>
    </source>
</evidence>
<dbReference type="AlphaFoldDB" id="A0A918SZ91"/>
<organism evidence="2 3">
    <name type="scientific">Cognatilysobacter bugurensis</name>
    <dbReference type="NCBI Taxonomy" id="543356"/>
    <lineage>
        <taxon>Bacteria</taxon>
        <taxon>Pseudomonadati</taxon>
        <taxon>Pseudomonadota</taxon>
        <taxon>Gammaproteobacteria</taxon>
        <taxon>Lysobacterales</taxon>
        <taxon>Lysobacteraceae</taxon>
        <taxon>Cognatilysobacter</taxon>
    </lineage>
</organism>
<dbReference type="Proteomes" id="UP000646426">
    <property type="component" value="Unassembled WGS sequence"/>
</dbReference>
<feature type="compositionally biased region" description="Polar residues" evidence="1">
    <location>
        <begin position="66"/>
        <end position="79"/>
    </location>
</feature>
<evidence type="ECO:0000313" key="3">
    <source>
        <dbReference type="Proteomes" id="UP000646426"/>
    </source>
</evidence>
<sequence length="119" mass="13006">MHASARASPGAGMAGPAAVRGVGGLVQRWGDFRPIAKSLWCCTLPTHQTTSARTPAMNALTSLFTNTLPRPQNRTNAMSELSRPSRRERDYGIGYGSSRGYAKTPRHSNSWTAPRFRFV</sequence>
<name>A0A918SZ91_9GAMM</name>
<keyword evidence="3" id="KW-1185">Reference proteome</keyword>
<feature type="region of interest" description="Disordered" evidence="1">
    <location>
        <begin position="66"/>
        <end position="109"/>
    </location>
</feature>
<proteinExistence type="predicted"/>
<comment type="caution">
    <text evidence="2">The sequence shown here is derived from an EMBL/GenBank/DDBJ whole genome shotgun (WGS) entry which is preliminary data.</text>
</comment>
<reference evidence="2" key="1">
    <citation type="journal article" date="2014" name="Int. J. Syst. Evol. Microbiol.">
        <title>Complete genome sequence of Corynebacterium casei LMG S-19264T (=DSM 44701T), isolated from a smear-ripened cheese.</title>
        <authorList>
            <consortium name="US DOE Joint Genome Institute (JGI-PGF)"/>
            <person name="Walter F."/>
            <person name="Albersmeier A."/>
            <person name="Kalinowski J."/>
            <person name="Ruckert C."/>
        </authorList>
    </citation>
    <scope>NUCLEOTIDE SEQUENCE</scope>
    <source>
        <strain evidence="2">KCTC 23077</strain>
    </source>
</reference>